<dbReference type="RefSeq" id="WP_129002495.1">
    <property type="nucleotide sequence ID" value="NZ_SDHZ01000001.1"/>
</dbReference>
<keyword evidence="2" id="KW-1133">Transmembrane helix</keyword>
<feature type="region of interest" description="Disordered" evidence="1">
    <location>
        <begin position="364"/>
        <end position="386"/>
    </location>
</feature>
<keyword evidence="2" id="KW-0812">Transmembrane</keyword>
<keyword evidence="2" id="KW-0472">Membrane</keyword>
<accession>A0A4Q1DBD7</accession>
<dbReference type="Proteomes" id="UP000290545">
    <property type="component" value="Unassembled WGS sequence"/>
</dbReference>
<comment type="caution">
    <text evidence="3">The sequence shown here is derived from an EMBL/GenBank/DDBJ whole genome shotgun (WGS) entry which is preliminary data.</text>
</comment>
<reference evidence="3 4" key="1">
    <citation type="submission" date="2019-01" db="EMBL/GenBank/DDBJ databases">
        <title>Filimonas sp. strain TTM-71.</title>
        <authorList>
            <person name="Chen W.-M."/>
        </authorList>
    </citation>
    <scope>NUCLEOTIDE SEQUENCE [LARGE SCALE GENOMIC DNA]</scope>
    <source>
        <strain evidence="3 4">TTM-71</strain>
    </source>
</reference>
<organism evidence="3 4">
    <name type="scientific">Filimonas effusa</name>
    <dbReference type="NCBI Taxonomy" id="2508721"/>
    <lineage>
        <taxon>Bacteria</taxon>
        <taxon>Pseudomonadati</taxon>
        <taxon>Bacteroidota</taxon>
        <taxon>Chitinophagia</taxon>
        <taxon>Chitinophagales</taxon>
        <taxon>Chitinophagaceae</taxon>
        <taxon>Filimonas</taxon>
    </lineage>
</organism>
<evidence type="ECO:0000313" key="4">
    <source>
        <dbReference type="Proteomes" id="UP000290545"/>
    </source>
</evidence>
<protein>
    <submittedName>
        <fullName evidence="3">Uncharacterized protein</fullName>
    </submittedName>
</protein>
<dbReference type="OrthoDB" id="7247547at2"/>
<name>A0A4Q1DBD7_9BACT</name>
<dbReference type="AlphaFoldDB" id="A0A4Q1DBD7"/>
<keyword evidence="4" id="KW-1185">Reference proteome</keyword>
<feature type="transmembrane region" description="Helical" evidence="2">
    <location>
        <begin position="12"/>
        <end position="30"/>
    </location>
</feature>
<dbReference type="EMBL" id="SDHZ01000001">
    <property type="protein sequence ID" value="RXK86747.1"/>
    <property type="molecule type" value="Genomic_DNA"/>
</dbReference>
<evidence type="ECO:0000256" key="1">
    <source>
        <dbReference type="SAM" id="MobiDB-lite"/>
    </source>
</evidence>
<evidence type="ECO:0000313" key="3">
    <source>
        <dbReference type="EMBL" id="RXK86747.1"/>
    </source>
</evidence>
<sequence length="640" mass="71091">MPEQLDWLIPTVLILLGVCLLIVLVAYVVIKARSRKTIVISEVCPGGQVVAADHFYYLPVASLSVKGYATVTILRDRDTGIIENAFLSGLRFESTVHIEPDTSRLIGITYKPDAFSEDEIQITTTETGLLQNVSVVSEDRVSSIVAQIAQAPDQFANKQLHEVAAKQQATISQKAERVFQVETREFERSFVVSSGEVQGAGFERDWRIPVDGIQNDLQVVNASFRFSRKGISKKVELSGSYDGLLTRPLTMVNWDLSDNSPLTGVKAAFQSTLSCLIPDESMAVNVPVRRYLFVKHKELPKFSNGILVEKYVSHGSEVEGFISIPINILKAIVSIPSWLFQFRITRINQEVALEKARQSVITDRKKAVTKPEAGKPPTENPELPRKAQFGKLPADETVEAHGLHELMEKTFDAKVAAVAEAGIAATDFCNWHEKYTGVWKEYDNYRIKSCVPAAAAHLITCWSANTKSVPRVLSDQEVLQAYKAVSGYDGNSNDVGCKLEDFLIYWDDNGFGGESFVRRLFIKKKIASVLEYGVYWFGGAMVGLQMPSHVEAQAKWEVPPANLKDKDIKLHCVAVLGCVSNYFIAISCGRKVSMSYAFYELYNDESVVVLSNVWLKADGQSPSNESLALLTKRLKQMNVV</sequence>
<proteinExistence type="predicted"/>
<evidence type="ECO:0000256" key="2">
    <source>
        <dbReference type="SAM" id="Phobius"/>
    </source>
</evidence>
<gene>
    <name evidence="3" type="ORF">ESB13_08080</name>
</gene>